<dbReference type="GO" id="GO:0005762">
    <property type="term" value="C:mitochondrial large ribosomal subunit"/>
    <property type="evidence" value="ECO:0007669"/>
    <property type="project" value="TreeGrafter"/>
</dbReference>
<dbReference type="SUPFAM" id="SSF143800">
    <property type="entry name" value="L28p-like"/>
    <property type="match status" value="1"/>
</dbReference>
<name>A0AAD9NI20_9ANNE</name>
<dbReference type="Proteomes" id="UP001208570">
    <property type="component" value="Unassembled WGS sequence"/>
</dbReference>
<evidence type="ECO:0000256" key="2">
    <source>
        <dbReference type="ARBA" id="ARBA00022980"/>
    </source>
</evidence>
<sequence length="158" mass="18687">MASGRVLSGLFKTNAQKLQLGIWPWTQGLRSRLPDHFKKRYTEKFVKDPTPVHYQPDPQKYAVNTYGIVTRKQNVPIPLMQVPEADMGLWGGESFIFGYRKRKNNVLKPSVPYIWKPRLFKKTLYSEILDRWMQITVTRRTLDLIDENYGFDYYILKV</sequence>
<dbReference type="EMBL" id="JAODUP010000012">
    <property type="protein sequence ID" value="KAK2169091.1"/>
    <property type="molecule type" value="Genomic_DNA"/>
</dbReference>
<evidence type="ECO:0000256" key="5">
    <source>
        <dbReference type="ARBA" id="ARBA00035538"/>
    </source>
</evidence>
<evidence type="ECO:0000256" key="4">
    <source>
        <dbReference type="ARBA" id="ARBA00035269"/>
    </source>
</evidence>
<evidence type="ECO:0000256" key="1">
    <source>
        <dbReference type="ARBA" id="ARBA00008760"/>
    </source>
</evidence>
<keyword evidence="2" id="KW-0689">Ribosomal protein</keyword>
<dbReference type="InterPro" id="IPR034704">
    <property type="entry name" value="Ribosomal_bL28/bL31-like_sf"/>
</dbReference>
<reference evidence="6" key="1">
    <citation type="journal article" date="2023" name="Mol. Biol. Evol.">
        <title>Third-Generation Sequencing Reveals the Adaptive Role of the Epigenome in Three Deep-Sea Polychaetes.</title>
        <authorList>
            <person name="Perez M."/>
            <person name="Aroh O."/>
            <person name="Sun Y."/>
            <person name="Lan Y."/>
            <person name="Juniper S.K."/>
            <person name="Young C.R."/>
            <person name="Angers B."/>
            <person name="Qian P.Y."/>
        </authorList>
    </citation>
    <scope>NUCLEOTIDE SEQUENCE</scope>
    <source>
        <strain evidence="6">P08H-3</strain>
    </source>
</reference>
<organism evidence="6 7">
    <name type="scientific">Paralvinella palmiformis</name>
    <dbReference type="NCBI Taxonomy" id="53620"/>
    <lineage>
        <taxon>Eukaryota</taxon>
        <taxon>Metazoa</taxon>
        <taxon>Spiralia</taxon>
        <taxon>Lophotrochozoa</taxon>
        <taxon>Annelida</taxon>
        <taxon>Polychaeta</taxon>
        <taxon>Sedentaria</taxon>
        <taxon>Canalipalpata</taxon>
        <taxon>Terebellida</taxon>
        <taxon>Terebelliformia</taxon>
        <taxon>Alvinellidae</taxon>
        <taxon>Paralvinella</taxon>
    </lineage>
</organism>
<keyword evidence="3" id="KW-0687">Ribonucleoprotein</keyword>
<proteinExistence type="inferred from homology"/>
<dbReference type="AlphaFoldDB" id="A0AAD9NI20"/>
<evidence type="ECO:0000256" key="3">
    <source>
        <dbReference type="ARBA" id="ARBA00023274"/>
    </source>
</evidence>
<comment type="caution">
    <text evidence="6">The sequence shown here is derived from an EMBL/GenBank/DDBJ whole genome shotgun (WGS) entry which is preliminary data.</text>
</comment>
<keyword evidence="7" id="KW-1185">Reference proteome</keyword>
<dbReference type="GO" id="GO:0003735">
    <property type="term" value="F:structural constituent of ribosome"/>
    <property type="evidence" value="ECO:0007669"/>
    <property type="project" value="InterPro"/>
</dbReference>
<gene>
    <name evidence="6" type="ORF">LSH36_12g10014</name>
</gene>
<dbReference type="Pfam" id="PF00830">
    <property type="entry name" value="Ribosomal_L28"/>
    <property type="match status" value="1"/>
</dbReference>
<dbReference type="PANTHER" id="PTHR13528:SF2">
    <property type="entry name" value="LARGE RIBOSOMAL SUBUNIT PROTEIN BL28M"/>
    <property type="match status" value="1"/>
</dbReference>
<evidence type="ECO:0000313" key="7">
    <source>
        <dbReference type="Proteomes" id="UP001208570"/>
    </source>
</evidence>
<accession>A0AAD9NI20</accession>
<comment type="similarity">
    <text evidence="1">Belongs to the bacterial ribosomal protein bL28 family.</text>
</comment>
<dbReference type="PANTHER" id="PTHR13528">
    <property type="entry name" value="39S RIBOSOMAL PROTEIN L28, MITOCHONDRIAL"/>
    <property type="match status" value="1"/>
</dbReference>
<protein>
    <recommendedName>
        <fullName evidence="4">Large ribosomal subunit protein bL28m</fullName>
    </recommendedName>
    <alternativeName>
        <fullName evidence="5">39S ribosomal protein L28, mitochondrial</fullName>
    </alternativeName>
</protein>
<dbReference type="InterPro" id="IPR026569">
    <property type="entry name" value="Ribosomal_bL28"/>
</dbReference>
<evidence type="ECO:0000313" key="6">
    <source>
        <dbReference type="EMBL" id="KAK2169091.1"/>
    </source>
</evidence>